<reference evidence="11" key="1">
    <citation type="submission" date="2020-04" db="EMBL/GenBank/DDBJ databases">
        <authorList>
            <person name="Zhang T."/>
        </authorList>
    </citation>
    <scope>NUCLEOTIDE SEQUENCE</scope>
    <source>
        <strain evidence="11">HKST-UBA02</strain>
    </source>
</reference>
<keyword evidence="3 11" id="KW-0328">Glycosyltransferase</keyword>
<evidence type="ECO:0000256" key="6">
    <source>
        <dbReference type="ARBA" id="ARBA00022989"/>
    </source>
</evidence>
<keyword evidence="6 9" id="KW-1133">Transmembrane helix</keyword>
<feature type="region of interest" description="Disordered" evidence="8">
    <location>
        <begin position="481"/>
        <end position="525"/>
    </location>
</feature>
<evidence type="ECO:0000256" key="3">
    <source>
        <dbReference type="ARBA" id="ARBA00022676"/>
    </source>
</evidence>
<feature type="transmembrane region" description="Helical" evidence="9">
    <location>
        <begin position="201"/>
        <end position="220"/>
    </location>
</feature>
<feature type="transmembrane region" description="Helical" evidence="9">
    <location>
        <begin position="83"/>
        <end position="101"/>
    </location>
</feature>
<reference evidence="11" key="2">
    <citation type="journal article" date="2021" name="Microbiome">
        <title>Successional dynamics and alternative stable states in a saline activated sludge microbial community over 9 years.</title>
        <authorList>
            <person name="Wang Y."/>
            <person name="Ye J."/>
            <person name="Ju F."/>
            <person name="Liu L."/>
            <person name="Boyd J.A."/>
            <person name="Deng Y."/>
            <person name="Parks D.H."/>
            <person name="Jiang X."/>
            <person name="Yin X."/>
            <person name="Woodcroft B.J."/>
            <person name="Tyson G.W."/>
            <person name="Hugenholtz P."/>
            <person name="Polz M.F."/>
            <person name="Zhang T."/>
        </authorList>
    </citation>
    <scope>NUCLEOTIDE SEQUENCE</scope>
    <source>
        <strain evidence="11">HKST-UBA02</strain>
    </source>
</reference>
<comment type="caution">
    <text evidence="11">The sequence shown here is derived from an EMBL/GenBank/DDBJ whole genome shotgun (WGS) entry which is preliminary data.</text>
</comment>
<feature type="transmembrane region" description="Helical" evidence="9">
    <location>
        <begin position="272"/>
        <end position="293"/>
    </location>
</feature>
<sequence>MSETKGRVSPVDWALLAIALIVSAAFRFHALGAQGLWVDEAYTVNVSLRPLGELFAQLRADDAPPLYYLLQSGILRIFGTSELAVRLLSAVASLLTTLVLWTWARRFGAAGIVALAWSTTSIAVFYAQQARSYALLHLGVALLLWLGTRIHESSRPRPRDSWCFLLTALGLLYAHNLAVWTLLAASAWVAPAFLKERRTGGLVLGAFVVGSIPWAVATLSQLGVHTELNEWMGKWWESHSLWLGPFYSIGVFANGTSAWVRPPTPFPSLPEAYALAAYLIWGAVGAGLALALVGTVRTKLRPRDVGVWVLFAAPFLGLVLTTLIVGPAYVVGRTDTFALVPFVALVGWGWSRHKIGWALLAMWIAVGSWLVFAPTSNPKSTDRALATWMSNEIETGDAVVVSALGRPTLEYYATRNGWRSRLGDLRAYPALLDENPAAVFPTPIDSLTSYASEAKSLRAEWERAGTRNVWILAVLLGPQGATESSPTGTDSSPNGGGASPSARPGFPAPGAVPMPPPGSRSHLTANDLPYPMSVLVYTLRGLEPVDVLREYRQDWVGGERVALRIPAREFVVLDSLQPIESGR</sequence>
<feature type="transmembrane region" description="Helical" evidence="9">
    <location>
        <begin position="355"/>
        <end position="373"/>
    </location>
</feature>
<name>A0A956NB25_UNCEI</name>
<dbReference type="GO" id="GO:0016763">
    <property type="term" value="F:pentosyltransferase activity"/>
    <property type="evidence" value="ECO:0007669"/>
    <property type="project" value="TreeGrafter"/>
</dbReference>
<dbReference type="PANTHER" id="PTHR33908">
    <property type="entry name" value="MANNOSYLTRANSFERASE YKCB-RELATED"/>
    <property type="match status" value="1"/>
</dbReference>
<protein>
    <submittedName>
        <fullName evidence="11">Glycosyltransferase family 39 protein</fullName>
        <ecNumber evidence="11">2.4.-.-</ecNumber>
    </submittedName>
</protein>
<evidence type="ECO:0000256" key="5">
    <source>
        <dbReference type="ARBA" id="ARBA00022692"/>
    </source>
</evidence>
<evidence type="ECO:0000256" key="1">
    <source>
        <dbReference type="ARBA" id="ARBA00004651"/>
    </source>
</evidence>
<organism evidence="11 12">
    <name type="scientific">Eiseniibacteriota bacterium</name>
    <dbReference type="NCBI Taxonomy" id="2212470"/>
    <lineage>
        <taxon>Bacteria</taxon>
        <taxon>Candidatus Eiseniibacteriota</taxon>
    </lineage>
</organism>
<dbReference type="Proteomes" id="UP000739538">
    <property type="component" value="Unassembled WGS sequence"/>
</dbReference>
<evidence type="ECO:0000313" key="12">
    <source>
        <dbReference type="Proteomes" id="UP000739538"/>
    </source>
</evidence>
<dbReference type="AlphaFoldDB" id="A0A956NB25"/>
<evidence type="ECO:0000313" key="11">
    <source>
        <dbReference type="EMBL" id="MCA9755874.1"/>
    </source>
</evidence>
<feature type="transmembrane region" description="Helical" evidence="9">
    <location>
        <begin position="108"/>
        <end position="127"/>
    </location>
</feature>
<evidence type="ECO:0000256" key="2">
    <source>
        <dbReference type="ARBA" id="ARBA00022475"/>
    </source>
</evidence>
<feature type="compositionally biased region" description="Pro residues" evidence="8">
    <location>
        <begin position="506"/>
        <end position="518"/>
    </location>
</feature>
<keyword evidence="5 9" id="KW-0812">Transmembrane</keyword>
<dbReference type="EC" id="2.4.-.-" evidence="11"/>
<feature type="transmembrane region" description="Helical" evidence="9">
    <location>
        <begin position="133"/>
        <end position="150"/>
    </location>
</feature>
<dbReference type="PANTHER" id="PTHR33908:SF11">
    <property type="entry name" value="MEMBRANE PROTEIN"/>
    <property type="match status" value="1"/>
</dbReference>
<feature type="transmembrane region" description="Helical" evidence="9">
    <location>
        <begin position="241"/>
        <end position="260"/>
    </location>
</feature>
<evidence type="ECO:0000256" key="8">
    <source>
        <dbReference type="SAM" id="MobiDB-lite"/>
    </source>
</evidence>
<evidence type="ECO:0000256" key="4">
    <source>
        <dbReference type="ARBA" id="ARBA00022679"/>
    </source>
</evidence>
<dbReference type="InterPro" id="IPR038731">
    <property type="entry name" value="RgtA/B/C-like"/>
</dbReference>
<evidence type="ECO:0000256" key="9">
    <source>
        <dbReference type="SAM" id="Phobius"/>
    </source>
</evidence>
<feature type="domain" description="Glycosyltransferase RgtA/B/C/D-like" evidence="10">
    <location>
        <begin position="62"/>
        <end position="179"/>
    </location>
</feature>
<feature type="transmembrane region" description="Helical" evidence="9">
    <location>
        <begin position="12"/>
        <end position="30"/>
    </location>
</feature>
<keyword evidence="4 11" id="KW-0808">Transferase</keyword>
<evidence type="ECO:0000256" key="7">
    <source>
        <dbReference type="ARBA" id="ARBA00023136"/>
    </source>
</evidence>
<comment type="subcellular location">
    <subcellularLocation>
        <location evidence="1">Cell membrane</location>
        <topology evidence="1">Multi-pass membrane protein</topology>
    </subcellularLocation>
</comment>
<keyword evidence="7 9" id="KW-0472">Membrane</keyword>
<dbReference type="GO" id="GO:0009103">
    <property type="term" value="P:lipopolysaccharide biosynthetic process"/>
    <property type="evidence" value="ECO:0007669"/>
    <property type="project" value="UniProtKB-ARBA"/>
</dbReference>
<gene>
    <name evidence="11" type="ORF">KDA27_08745</name>
</gene>
<accession>A0A956NB25</accession>
<dbReference type="EMBL" id="JAGQHS010000034">
    <property type="protein sequence ID" value="MCA9755874.1"/>
    <property type="molecule type" value="Genomic_DNA"/>
</dbReference>
<evidence type="ECO:0000259" key="10">
    <source>
        <dbReference type="Pfam" id="PF13231"/>
    </source>
</evidence>
<dbReference type="GO" id="GO:0005886">
    <property type="term" value="C:plasma membrane"/>
    <property type="evidence" value="ECO:0007669"/>
    <property type="project" value="UniProtKB-SubCell"/>
</dbReference>
<feature type="transmembrane region" description="Helical" evidence="9">
    <location>
        <begin position="162"/>
        <end position="189"/>
    </location>
</feature>
<feature type="compositionally biased region" description="Polar residues" evidence="8">
    <location>
        <begin position="481"/>
        <end position="490"/>
    </location>
</feature>
<feature type="transmembrane region" description="Helical" evidence="9">
    <location>
        <begin position="305"/>
        <end position="330"/>
    </location>
</feature>
<dbReference type="Pfam" id="PF13231">
    <property type="entry name" value="PMT_2"/>
    <property type="match status" value="1"/>
</dbReference>
<dbReference type="InterPro" id="IPR050297">
    <property type="entry name" value="LipidA_mod_glycosyltrf_83"/>
</dbReference>
<proteinExistence type="predicted"/>
<keyword evidence="2" id="KW-1003">Cell membrane</keyword>